<dbReference type="Proteomes" id="UP000483820">
    <property type="component" value="Chromosome III"/>
</dbReference>
<proteinExistence type="predicted"/>
<name>A0A6A5H420_CAERE</name>
<dbReference type="CTD" id="9807305"/>
<accession>A0A6A5H420</accession>
<evidence type="ECO:0000313" key="1">
    <source>
        <dbReference type="EMBL" id="KAF1761711.1"/>
    </source>
</evidence>
<gene>
    <name evidence="1" type="ORF">GCK72_009967</name>
</gene>
<dbReference type="EMBL" id="WUAV01000003">
    <property type="protein sequence ID" value="KAF1761711.1"/>
    <property type="molecule type" value="Genomic_DNA"/>
</dbReference>
<dbReference type="KEGG" id="crq:GCK72_009967"/>
<evidence type="ECO:0000313" key="2">
    <source>
        <dbReference type="Proteomes" id="UP000483820"/>
    </source>
</evidence>
<dbReference type="AlphaFoldDB" id="A0A6A5H420"/>
<comment type="caution">
    <text evidence="1">The sequence shown here is derived from an EMBL/GenBank/DDBJ whole genome shotgun (WGS) entry which is preliminary data.</text>
</comment>
<protein>
    <submittedName>
        <fullName evidence="1">Uncharacterized protein</fullName>
    </submittedName>
</protein>
<dbReference type="RefSeq" id="XP_053587201.1">
    <property type="nucleotide sequence ID" value="XM_053727624.1"/>
</dbReference>
<reference evidence="1 2" key="1">
    <citation type="submission" date="2019-12" db="EMBL/GenBank/DDBJ databases">
        <title>Chromosome-level assembly of the Caenorhabditis remanei genome.</title>
        <authorList>
            <person name="Teterina A.A."/>
            <person name="Willis J.H."/>
            <person name="Phillips P.C."/>
        </authorList>
    </citation>
    <scope>NUCLEOTIDE SEQUENCE [LARGE SCALE GENOMIC DNA]</scope>
    <source>
        <strain evidence="1 2">PX506</strain>
        <tissue evidence="1">Whole organism</tissue>
    </source>
</reference>
<dbReference type="GeneID" id="9807305"/>
<sequence length="147" mass="16957">MDHFRWWLEKVPENLIDVSLSPVNIDPHSFILSPEILSLPQNWASGKSVFDFKQLLLWGSQVRDQSIITRGLEMRPWDDDFRKEARGFCDDFDRCCGSGLLFQISRQIDPFESLTLCISEDCTSIYATGKRITWGGKTYTNYSIPSL</sequence>
<organism evidence="1 2">
    <name type="scientific">Caenorhabditis remanei</name>
    <name type="common">Caenorhabditis vulgaris</name>
    <dbReference type="NCBI Taxonomy" id="31234"/>
    <lineage>
        <taxon>Eukaryota</taxon>
        <taxon>Metazoa</taxon>
        <taxon>Ecdysozoa</taxon>
        <taxon>Nematoda</taxon>
        <taxon>Chromadorea</taxon>
        <taxon>Rhabditida</taxon>
        <taxon>Rhabditina</taxon>
        <taxon>Rhabditomorpha</taxon>
        <taxon>Rhabditoidea</taxon>
        <taxon>Rhabditidae</taxon>
        <taxon>Peloderinae</taxon>
        <taxon>Caenorhabditis</taxon>
    </lineage>
</organism>